<evidence type="ECO:0000259" key="1">
    <source>
        <dbReference type="Pfam" id="PF12867"/>
    </source>
</evidence>
<accession>A0ABV3ZBD0</accession>
<dbReference type="Proteomes" id="UP001560573">
    <property type="component" value="Unassembled WGS sequence"/>
</dbReference>
<evidence type="ECO:0000313" key="3">
    <source>
        <dbReference type="Proteomes" id="UP001560573"/>
    </source>
</evidence>
<dbReference type="InterPro" id="IPR034660">
    <property type="entry name" value="DinB/YfiT-like"/>
</dbReference>
<protein>
    <submittedName>
        <fullName evidence="2">DinB family protein</fullName>
    </submittedName>
</protein>
<evidence type="ECO:0000313" key="2">
    <source>
        <dbReference type="EMBL" id="MEX6687171.1"/>
    </source>
</evidence>
<gene>
    <name evidence="2" type="ORF">QTN47_06675</name>
</gene>
<proteinExistence type="predicted"/>
<dbReference type="InterPro" id="IPR024775">
    <property type="entry name" value="DinB-like"/>
</dbReference>
<comment type="caution">
    <text evidence="2">The sequence shown here is derived from an EMBL/GenBank/DDBJ whole genome shotgun (WGS) entry which is preliminary data.</text>
</comment>
<feature type="domain" description="DinB-like" evidence="1">
    <location>
        <begin position="34"/>
        <end position="164"/>
    </location>
</feature>
<reference evidence="2 3" key="1">
    <citation type="submission" date="2023-07" db="EMBL/GenBank/DDBJ databases">
        <authorList>
            <person name="Lian W.-H."/>
        </authorList>
    </citation>
    <scope>NUCLEOTIDE SEQUENCE [LARGE SCALE GENOMIC DNA]</scope>
    <source>
        <strain evidence="2 3">SYSU DXS3180</strain>
    </source>
</reference>
<keyword evidence="3" id="KW-1185">Reference proteome</keyword>
<dbReference type="RefSeq" id="WP_369328575.1">
    <property type="nucleotide sequence ID" value="NZ_JAULBC010000002.1"/>
</dbReference>
<dbReference type="SUPFAM" id="SSF109854">
    <property type="entry name" value="DinB/YfiT-like putative metalloenzymes"/>
    <property type="match status" value="1"/>
</dbReference>
<organism evidence="2 3">
    <name type="scientific">Danxiaibacter flavus</name>
    <dbReference type="NCBI Taxonomy" id="3049108"/>
    <lineage>
        <taxon>Bacteria</taxon>
        <taxon>Pseudomonadati</taxon>
        <taxon>Bacteroidota</taxon>
        <taxon>Chitinophagia</taxon>
        <taxon>Chitinophagales</taxon>
        <taxon>Chitinophagaceae</taxon>
        <taxon>Danxiaibacter</taxon>
    </lineage>
</organism>
<name>A0ABV3ZBD0_9BACT</name>
<sequence length="169" mass="19042">MARPTASDHAPYFDKYISKVKGDTIQEAIKNHASAMLDFYLNLPEDRADYAYAENKWTLKEVLQHIIDAERVFGYRILRIARKDATPLASFDENAFAANSGADGRTFQSIKDEFAAVRLATDLLLSSLTEDQLQNQGTASNNPATANAFAFITYGHLLHHKEIIEERYL</sequence>
<dbReference type="Pfam" id="PF12867">
    <property type="entry name" value="DinB_2"/>
    <property type="match status" value="1"/>
</dbReference>
<dbReference type="Gene3D" id="1.20.120.450">
    <property type="entry name" value="dinb family like domain"/>
    <property type="match status" value="1"/>
</dbReference>
<dbReference type="EMBL" id="JAULBC010000002">
    <property type="protein sequence ID" value="MEX6687171.1"/>
    <property type="molecule type" value="Genomic_DNA"/>
</dbReference>